<protein>
    <submittedName>
        <fullName evidence="1">Uncharacterized protein</fullName>
    </submittedName>
</protein>
<proteinExistence type="predicted"/>
<dbReference type="Proteomes" id="UP000764837">
    <property type="component" value="Unassembled WGS sequence"/>
</dbReference>
<accession>A0ABS2M210</accession>
<sequence>MTAPMSGAVVVTPPGVRVAMVNAAATSRCPTNPQLLHIMVRPQGLTTLRQHTGQVDDTR</sequence>
<reference evidence="1 2" key="1">
    <citation type="submission" date="2021-01" db="EMBL/GenBank/DDBJ databases">
        <title>Sequencing the genomes of 1000 actinobacteria strains.</title>
        <authorList>
            <person name="Klenk H.-P."/>
        </authorList>
    </citation>
    <scope>NUCLEOTIDE SEQUENCE [LARGE SCALE GENOMIC DNA]</scope>
    <source>
        <strain evidence="1 2">DSM 100204</strain>
    </source>
</reference>
<organism evidence="1 2">
    <name type="scientific">Micromonospora luteifusca</name>
    <dbReference type="NCBI Taxonomy" id="709860"/>
    <lineage>
        <taxon>Bacteria</taxon>
        <taxon>Bacillati</taxon>
        <taxon>Actinomycetota</taxon>
        <taxon>Actinomycetes</taxon>
        <taxon>Micromonosporales</taxon>
        <taxon>Micromonosporaceae</taxon>
        <taxon>Micromonospora</taxon>
    </lineage>
</organism>
<comment type="caution">
    <text evidence="1">The sequence shown here is derived from an EMBL/GenBank/DDBJ whole genome shotgun (WGS) entry which is preliminary data.</text>
</comment>
<evidence type="ECO:0000313" key="2">
    <source>
        <dbReference type="Proteomes" id="UP000764837"/>
    </source>
</evidence>
<gene>
    <name evidence="1" type="ORF">JOD64_005391</name>
</gene>
<name>A0ABS2M210_9ACTN</name>
<keyword evidence="2" id="KW-1185">Reference proteome</keyword>
<dbReference type="EMBL" id="JAFBBP010000001">
    <property type="protein sequence ID" value="MBM7494169.1"/>
    <property type="molecule type" value="Genomic_DNA"/>
</dbReference>
<evidence type="ECO:0000313" key="1">
    <source>
        <dbReference type="EMBL" id="MBM7494169.1"/>
    </source>
</evidence>